<evidence type="ECO:0000256" key="1">
    <source>
        <dbReference type="ARBA" id="ARBA00004167"/>
    </source>
</evidence>
<dbReference type="GO" id="GO:0043122">
    <property type="term" value="P:regulation of canonical NF-kappaB signal transduction"/>
    <property type="evidence" value="ECO:0007669"/>
    <property type="project" value="TreeGrafter"/>
</dbReference>
<accession>A0A7J8FWG4</accession>
<dbReference type="CDD" id="cd03593">
    <property type="entry name" value="CLECT_NK_receptors_like"/>
    <property type="match status" value="1"/>
</dbReference>
<dbReference type="InterPro" id="IPR033992">
    <property type="entry name" value="NKR-like_CTLD"/>
</dbReference>
<organism evidence="5 6">
    <name type="scientific">Molossus molossus</name>
    <name type="common">Pallas' mastiff bat</name>
    <name type="synonym">Vespertilio molossus</name>
    <dbReference type="NCBI Taxonomy" id="27622"/>
    <lineage>
        <taxon>Eukaryota</taxon>
        <taxon>Metazoa</taxon>
        <taxon>Chordata</taxon>
        <taxon>Craniata</taxon>
        <taxon>Vertebrata</taxon>
        <taxon>Euteleostomi</taxon>
        <taxon>Mammalia</taxon>
        <taxon>Eutheria</taxon>
        <taxon>Laurasiatheria</taxon>
        <taxon>Chiroptera</taxon>
        <taxon>Yangochiroptera</taxon>
        <taxon>Molossidae</taxon>
        <taxon>Molossus</taxon>
    </lineage>
</organism>
<dbReference type="Proteomes" id="UP000550707">
    <property type="component" value="Unassembled WGS sequence"/>
</dbReference>
<gene>
    <name evidence="5" type="ORF">HJG59_002983</name>
</gene>
<dbReference type="PANTHER" id="PTHR47218">
    <property type="entry name" value="C-TYPE LECTIN DOMAIN FAMILY 7 MEMBER A"/>
    <property type="match status" value="1"/>
</dbReference>
<dbReference type="EMBL" id="JACASF010000010">
    <property type="protein sequence ID" value="KAF6452018.1"/>
    <property type="molecule type" value="Genomic_DNA"/>
</dbReference>
<feature type="transmembrane region" description="Helical" evidence="3">
    <location>
        <begin position="124"/>
        <end position="146"/>
    </location>
</feature>
<dbReference type="GO" id="GO:0016020">
    <property type="term" value="C:membrane"/>
    <property type="evidence" value="ECO:0007669"/>
    <property type="project" value="UniProtKB-SubCell"/>
</dbReference>
<dbReference type="GO" id="GO:0071226">
    <property type="term" value="P:cellular response to molecule of fungal origin"/>
    <property type="evidence" value="ECO:0007669"/>
    <property type="project" value="InterPro"/>
</dbReference>
<keyword evidence="6" id="KW-1185">Reference proteome</keyword>
<comment type="caution">
    <text evidence="5">The sequence shown here is derived from an EMBL/GenBank/DDBJ whole genome shotgun (WGS) entry which is preliminary data.</text>
</comment>
<dbReference type="InterPro" id="IPR016187">
    <property type="entry name" value="CTDL_fold"/>
</dbReference>
<dbReference type="GO" id="GO:0038187">
    <property type="term" value="F:pattern recognition receptor activity"/>
    <property type="evidence" value="ECO:0007669"/>
    <property type="project" value="TreeGrafter"/>
</dbReference>
<dbReference type="GO" id="GO:0001872">
    <property type="term" value="F:(1-&gt;3)-beta-D-glucan binding"/>
    <property type="evidence" value="ECO:0007669"/>
    <property type="project" value="InterPro"/>
</dbReference>
<dbReference type="GO" id="GO:0002720">
    <property type="term" value="P:positive regulation of cytokine production involved in immune response"/>
    <property type="evidence" value="ECO:0007669"/>
    <property type="project" value="TreeGrafter"/>
</dbReference>
<comment type="subcellular location">
    <subcellularLocation>
        <location evidence="1">Membrane</location>
        <topology evidence="1">Single-pass membrane protein</topology>
    </subcellularLocation>
</comment>
<dbReference type="InParanoid" id="A0A7J8FWG4"/>
<dbReference type="PROSITE" id="PS50041">
    <property type="entry name" value="C_TYPE_LECTIN_2"/>
    <property type="match status" value="1"/>
</dbReference>
<feature type="domain" description="C-type lectin" evidence="4">
    <location>
        <begin position="181"/>
        <end position="296"/>
    </location>
</feature>
<name>A0A7J8FWG4_MOLMO</name>
<evidence type="ECO:0000313" key="5">
    <source>
        <dbReference type="EMBL" id="KAF6452018.1"/>
    </source>
</evidence>
<dbReference type="Gene3D" id="3.10.100.10">
    <property type="entry name" value="Mannose-Binding Protein A, subunit A"/>
    <property type="match status" value="1"/>
</dbReference>
<dbReference type="Pfam" id="PF00059">
    <property type="entry name" value="Lectin_C"/>
    <property type="match status" value="1"/>
</dbReference>
<evidence type="ECO:0000256" key="2">
    <source>
        <dbReference type="ARBA" id="ARBA00022734"/>
    </source>
</evidence>
<sequence length="301" mass="33899">MHISCGLTHRILFCPEALVLEEREELGDLTHRILFCPQALVLEEREELGDLTHRVLFCPQALVLEEREELSNAVPIEGLNRTMTNHSELDNLDEDGYTQLQFNSRVPTRRTASLEKGLCGSSSWRSIAVFLGILCLITLVVAVVLGTKGIWRTNSRNDPLKNDSFPSGVLSTPCPPNWILSENSCYLFSISLNSWNRSKSRCSQLGSSLLKIDSLKELDFIENQVSSTPYNSFWIGLSRPSAEGPWLWEDGSKFSSNLFQIRSTGVQENSPRNCVWIHVSAIYDQLCDVPSYSICEKKLSI</sequence>
<dbReference type="GO" id="GO:0045087">
    <property type="term" value="P:innate immune response"/>
    <property type="evidence" value="ECO:0007669"/>
    <property type="project" value="TreeGrafter"/>
</dbReference>
<dbReference type="FunCoup" id="A0A7J8FWG4">
    <property type="interactions" value="304"/>
</dbReference>
<protein>
    <submittedName>
        <fullName evidence="5">C-type lectin domain containing 7A</fullName>
    </submittedName>
</protein>
<keyword evidence="3" id="KW-0472">Membrane</keyword>
<evidence type="ECO:0000313" key="6">
    <source>
        <dbReference type="Proteomes" id="UP000550707"/>
    </source>
</evidence>
<dbReference type="SUPFAM" id="SSF56436">
    <property type="entry name" value="C-type lectin-like"/>
    <property type="match status" value="1"/>
</dbReference>
<dbReference type="InterPro" id="IPR016186">
    <property type="entry name" value="C-type_lectin-like/link_sf"/>
</dbReference>
<dbReference type="GO" id="GO:0009986">
    <property type="term" value="C:cell surface"/>
    <property type="evidence" value="ECO:0007669"/>
    <property type="project" value="TreeGrafter"/>
</dbReference>
<keyword evidence="3" id="KW-0812">Transmembrane</keyword>
<dbReference type="PANTHER" id="PTHR47218:SF1">
    <property type="entry name" value="C-TYPE LECTIN DOMAIN FAMILY 7 MEMBER A"/>
    <property type="match status" value="1"/>
</dbReference>
<evidence type="ECO:0000256" key="3">
    <source>
        <dbReference type="SAM" id="Phobius"/>
    </source>
</evidence>
<reference evidence="5 6" key="1">
    <citation type="journal article" date="2020" name="Nature">
        <title>Six reference-quality genomes reveal evolution of bat adaptations.</title>
        <authorList>
            <person name="Jebb D."/>
            <person name="Huang Z."/>
            <person name="Pippel M."/>
            <person name="Hughes G.M."/>
            <person name="Lavrichenko K."/>
            <person name="Devanna P."/>
            <person name="Winkler S."/>
            <person name="Jermiin L.S."/>
            <person name="Skirmuntt E.C."/>
            <person name="Katzourakis A."/>
            <person name="Burkitt-Gray L."/>
            <person name="Ray D.A."/>
            <person name="Sullivan K.A.M."/>
            <person name="Roscito J.G."/>
            <person name="Kirilenko B.M."/>
            <person name="Davalos L.M."/>
            <person name="Corthals A.P."/>
            <person name="Power M.L."/>
            <person name="Jones G."/>
            <person name="Ransome R.D."/>
            <person name="Dechmann D.K.N."/>
            <person name="Locatelli A.G."/>
            <person name="Puechmaille S.J."/>
            <person name="Fedrigo O."/>
            <person name="Jarvis E.D."/>
            <person name="Hiller M."/>
            <person name="Vernes S.C."/>
            <person name="Myers E.W."/>
            <person name="Teeling E.C."/>
        </authorList>
    </citation>
    <scope>NUCLEOTIDE SEQUENCE [LARGE SCALE GENOMIC DNA]</scope>
    <source>
        <strain evidence="5">MMolMol1</strain>
        <tissue evidence="5">Muscle</tissue>
    </source>
</reference>
<dbReference type="AlphaFoldDB" id="A0A7J8FWG4"/>
<dbReference type="SMART" id="SM00034">
    <property type="entry name" value="CLECT"/>
    <property type="match status" value="1"/>
</dbReference>
<dbReference type="GO" id="GO:0006910">
    <property type="term" value="P:phagocytosis, recognition"/>
    <property type="evidence" value="ECO:0007669"/>
    <property type="project" value="TreeGrafter"/>
</dbReference>
<dbReference type="InterPro" id="IPR042808">
    <property type="entry name" value="CLEC7A"/>
</dbReference>
<keyword evidence="2 5" id="KW-0430">Lectin</keyword>
<proteinExistence type="predicted"/>
<dbReference type="InterPro" id="IPR001304">
    <property type="entry name" value="C-type_lectin-like"/>
</dbReference>
<evidence type="ECO:0000259" key="4">
    <source>
        <dbReference type="PROSITE" id="PS50041"/>
    </source>
</evidence>
<keyword evidence="3" id="KW-1133">Transmembrane helix</keyword>